<organism evidence="2 3">
    <name type="scientific">Providencia rettgeri</name>
    <dbReference type="NCBI Taxonomy" id="587"/>
    <lineage>
        <taxon>Bacteria</taxon>
        <taxon>Pseudomonadati</taxon>
        <taxon>Pseudomonadota</taxon>
        <taxon>Gammaproteobacteria</taxon>
        <taxon>Enterobacterales</taxon>
        <taxon>Morganellaceae</taxon>
        <taxon>Providencia</taxon>
    </lineage>
</organism>
<gene>
    <name evidence="2" type="ORF">EX242_04280</name>
</gene>
<dbReference type="AlphaFoldDB" id="A0AAP2NUV0"/>
<sequence>MMTVSIATLNQVLAEYGKNHVAHQIARQLLDIICAEPAMFSITCHGKVEEIGGDTQAFTREECERELKRWSEGVDEAMDGYAVTPLYAISEGVGNSFGALHKQLQEALTSCENWKRNYESSQAQVSQLLQGGSEKENALAERIKELDRREKEVELQEKSLYHERELIRNERKIHETTIRDLQNQLAKQGGENAGN</sequence>
<reference evidence="2" key="1">
    <citation type="submission" date="2019-02" db="EMBL/GenBank/DDBJ databases">
        <title>Genomic characterization of isolates from hospital effluents in KZN, South Africa.</title>
        <authorList>
            <person name="Ntshobeni N."/>
            <person name="Allam M."/>
            <person name="Ismail A."/>
            <person name="Amoako D."/>
            <person name="Essack S."/>
            <person name="Chenia H."/>
        </authorList>
    </citation>
    <scope>NUCLEOTIDE SEQUENCE</scope>
    <source>
        <strain evidence="2">AFE97_S1</strain>
    </source>
</reference>
<dbReference type="RefSeq" id="WP_136135458.1">
    <property type="nucleotide sequence ID" value="NZ_NOWC01000029.1"/>
</dbReference>
<feature type="coiled-coil region" evidence="1">
    <location>
        <begin position="104"/>
        <end position="184"/>
    </location>
</feature>
<proteinExistence type="predicted"/>
<accession>A0AAP2NUV0</accession>
<evidence type="ECO:0000313" key="2">
    <source>
        <dbReference type="EMBL" id="MBX6979487.1"/>
    </source>
</evidence>
<name>A0AAP2NUV0_PRORE</name>
<protein>
    <submittedName>
        <fullName evidence="2">Uncharacterized protein</fullName>
    </submittedName>
</protein>
<keyword evidence="1" id="KW-0175">Coiled coil</keyword>
<evidence type="ECO:0000313" key="3">
    <source>
        <dbReference type="Proteomes" id="UP000824410"/>
    </source>
</evidence>
<evidence type="ECO:0000256" key="1">
    <source>
        <dbReference type="SAM" id="Coils"/>
    </source>
</evidence>
<comment type="caution">
    <text evidence="2">The sequence shown here is derived from an EMBL/GenBank/DDBJ whole genome shotgun (WGS) entry which is preliminary data.</text>
</comment>
<dbReference type="EMBL" id="SHDO01000004">
    <property type="protein sequence ID" value="MBX6979487.1"/>
    <property type="molecule type" value="Genomic_DNA"/>
</dbReference>
<dbReference type="Proteomes" id="UP000824410">
    <property type="component" value="Unassembled WGS sequence"/>
</dbReference>